<comment type="caution">
    <text evidence="1">The sequence shown here is derived from an EMBL/GenBank/DDBJ whole genome shotgun (WGS) entry which is preliminary data.</text>
</comment>
<evidence type="ECO:0000313" key="1">
    <source>
        <dbReference type="EMBL" id="GBN65846.1"/>
    </source>
</evidence>
<name>A0A4Y2QRG8_ARAVE</name>
<proteinExistence type="predicted"/>
<dbReference type="EMBL" id="BGPR01014582">
    <property type="protein sequence ID" value="GBN65846.1"/>
    <property type="molecule type" value="Genomic_DNA"/>
</dbReference>
<reference evidence="1 3" key="1">
    <citation type="journal article" date="2019" name="Sci. Rep.">
        <title>Orb-weaving spider Araneus ventricosus genome elucidates the spidroin gene catalogue.</title>
        <authorList>
            <person name="Kono N."/>
            <person name="Nakamura H."/>
            <person name="Ohtoshi R."/>
            <person name="Moran D.A.P."/>
            <person name="Shinohara A."/>
            <person name="Yoshida Y."/>
            <person name="Fujiwara M."/>
            <person name="Mori M."/>
            <person name="Tomita M."/>
            <person name="Arakawa K."/>
        </authorList>
    </citation>
    <scope>NUCLEOTIDE SEQUENCE [LARGE SCALE GENOMIC DNA]</scope>
</reference>
<evidence type="ECO:0000313" key="3">
    <source>
        <dbReference type="Proteomes" id="UP000499080"/>
    </source>
</evidence>
<protein>
    <submittedName>
        <fullName evidence="1">Uncharacterized protein</fullName>
    </submittedName>
</protein>
<dbReference type="Proteomes" id="UP000499080">
    <property type="component" value="Unassembled WGS sequence"/>
</dbReference>
<dbReference type="EMBL" id="BGPR01014584">
    <property type="protein sequence ID" value="GBN65850.1"/>
    <property type="molecule type" value="Genomic_DNA"/>
</dbReference>
<evidence type="ECO:0000313" key="2">
    <source>
        <dbReference type="EMBL" id="GBN65850.1"/>
    </source>
</evidence>
<keyword evidence="3" id="KW-1185">Reference proteome</keyword>
<accession>A0A4Y2QRG8</accession>
<organism evidence="1 3">
    <name type="scientific">Araneus ventricosus</name>
    <name type="common">Orbweaver spider</name>
    <name type="synonym">Epeira ventricosa</name>
    <dbReference type="NCBI Taxonomy" id="182803"/>
    <lineage>
        <taxon>Eukaryota</taxon>
        <taxon>Metazoa</taxon>
        <taxon>Ecdysozoa</taxon>
        <taxon>Arthropoda</taxon>
        <taxon>Chelicerata</taxon>
        <taxon>Arachnida</taxon>
        <taxon>Araneae</taxon>
        <taxon>Araneomorphae</taxon>
        <taxon>Entelegynae</taxon>
        <taxon>Araneoidea</taxon>
        <taxon>Araneidae</taxon>
        <taxon>Araneus</taxon>
    </lineage>
</organism>
<dbReference type="AlphaFoldDB" id="A0A4Y2QRG8"/>
<gene>
    <name evidence="2" type="ORF">AVEN_144240_1</name>
    <name evidence="1" type="ORF">AVEN_228671_1</name>
</gene>
<sequence>MPDLHHITLIHSTHMQTTTETSERNCFDVQMKRELPNKHIHVMHAFSTLKASKIEKRFLSCQNVLRADSMGKKKRITIHSPRNHSVHDKRLWRNDSCFIISADKGLFKIVKWKKRQDRGIMEWLRSYIGFHQ</sequence>